<name>A0AAV6UX23_9ARAC</name>
<keyword evidence="3" id="KW-1185">Reference proteome</keyword>
<evidence type="ECO:0000313" key="2">
    <source>
        <dbReference type="EMBL" id="KAG8187861.1"/>
    </source>
</evidence>
<organism evidence="2 3">
    <name type="scientific">Oedothorax gibbosus</name>
    <dbReference type="NCBI Taxonomy" id="931172"/>
    <lineage>
        <taxon>Eukaryota</taxon>
        <taxon>Metazoa</taxon>
        <taxon>Ecdysozoa</taxon>
        <taxon>Arthropoda</taxon>
        <taxon>Chelicerata</taxon>
        <taxon>Arachnida</taxon>
        <taxon>Araneae</taxon>
        <taxon>Araneomorphae</taxon>
        <taxon>Entelegynae</taxon>
        <taxon>Araneoidea</taxon>
        <taxon>Linyphiidae</taxon>
        <taxon>Erigoninae</taxon>
        <taxon>Oedothorax</taxon>
    </lineage>
</organism>
<evidence type="ECO:0000256" key="1">
    <source>
        <dbReference type="SAM" id="MobiDB-lite"/>
    </source>
</evidence>
<evidence type="ECO:0000313" key="3">
    <source>
        <dbReference type="Proteomes" id="UP000827092"/>
    </source>
</evidence>
<dbReference type="EMBL" id="JAFNEN010000258">
    <property type="protein sequence ID" value="KAG8187861.1"/>
    <property type="molecule type" value="Genomic_DNA"/>
</dbReference>
<proteinExistence type="predicted"/>
<dbReference type="Proteomes" id="UP000827092">
    <property type="component" value="Unassembled WGS sequence"/>
</dbReference>
<dbReference type="AlphaFoldDB" id="A0AAV6UX23"/>
<feature type="region of interest" description="Disordered" evidence="1">
    <location>
        <begin position="72"/>
        <end position="102"/>
    </location>
</feature>
<sequence length="125" mass="14513">MVRCEINFHLHKIRQKPLNTTYSLRRNIQQIRFLLFEKKRFQSVTPKVNIIPNQLQNQAFPKSKGTSHFHIHLPDIIPNNRGPDRQTNGIYKKKRNKKPPYAAEAAKSELIELLAHGGRVVVSLP</sequence>
<gene>
    <name evidence="2" type="ORF">JTE90_001234</name>
</gene>
<comment type="caution">
    <text evidence="2">The sequence shown here is derived from an EMBL/GenBank/DDBJ whole genome shotgun (WGS) entry which is preliminary data.</text>
</comment>
<accession>A0AAV6UX23</accession>
<protein>
    <submittedName>
        <fullName evidence="2">Uncharacterized protein</fullName>
    </submittedName>
</protein>
<reference evidence="2 3" key="1">
    <citation type="journal article" date="2022" name="Nat. Ecol. Evol.">
        <title>A masculinizing supergene underlies an exaggerated male reproductive morph in a spider.</title>
        <authorList>
            <person name="Hendrickx F."/>
            <person name="De Corte Z."/>
            <person name="Sonet G."/>
            <person name="Van Belleghem S.M."/>
            <person name="Kostlbacher S."/>
            <person name="Vangestel C."/>
        </authorList>
    </citation>
    <scope>NUCLEOTIDE SEQUENCE [LARGE SCALE GENOMIC DNA]</scope>
    <source>
        <strain evidence="2">W744_W776</strain>
    </source>
</reference>